<feature type="region of interest" description="Disordered" evidence="1">
    <location>
        <begin position="1"/>
        <end position="47"/>
    </location>
</feature>
<evidence type="ECO:0000313" key="3">
    <source>
        <dbReference type="Proteomes" id="UP000002700"/>
    </source>
</evidence>
<dbReference type="EMBL" id="CP000124">
    <property type="protein sequence ID" value="ABA47903.1"/>
    <property type="molecule type" value="Genomic_DNA"/>
</dbReference>
<feature type="compositionally biased region" description="Low complexity" evidence="1">
    <location>
        <begin position="1"/>
        <end position="14"/>
    </location>
</feature>
<dbReference type="EnsemblBacteria" id="ABA47903">
    <property type="protein sequence ID" value="ABA47903"/>
    <property type="gene ID" value="BURPS1710b_1133"/>
</dbReference>
<dbReference type="AlphaFoldDB" id="Q3JV58"/>
<accession>Q3JV58</accession>
<protein>
    <submittedName>
        <fullName evidence="2">Uncharacterized protein</fullName>
    </submittedName>
</protein>
<sequence>MGAARAGIAMRAARSLPAESAPKKASGRNGPRQGRRRVARGRPFLPREPLAGARGAWPAIVASRYFDARRGGVSTVGSAFGNACGQSRL</sequence>
<dbReference type="HOGENOM" id="CLU_2448937_0_0_4"/>
<gene>
    <name evidence="2" type="ordered locus">BURPS1710b_1133</name>
</gene>
<organism evidence="2 3">
    <name type="scientific">Burkholderia pseudomallei (strain 1710b)</name>
    <dbReference type="NCBI Taxonomy" id="320372"/>
    <lineage>
        <taxon>Bacteria</taxon>
        <taxon>Pseudomonadati</taxon>
        <taxon>Pseudomonadota</taxon>
        <taxon>Betaproteobacteria</taxon>
        <taxon>Burkholderiales</taxon>
        <taxon>Burkholderiaceae</taxon>
        <taxon>Burkholderia</taxon>
        <taxon>pseudomallei group</taxon>
    </lineage>
</organism>
<proteinExistence type="predicted"/>
<name>Q3JV58_BURP1</name>
<dbReference type="Proteomes" id="UP000002700">
    <property type="component" value="Chromosome I"/>
</dbReference>
<dbReference type="KEGG" id="bpm:BURPS1710b_1133"/>
<evidence type="ECO:0000313" key="2">
    <source>
        <dbReference type="EMBL" id="ABA47903.1"/>
    </source>
</evidence>
<evidence type="ECO:0000256" key="1">
    <source>
        <dbReference type="SAM" id="MobiDB-lite"/>
    </source>
</evidence>
<reference evidence="2 3" key="1">
    <citation type="submission" date="2005-09" db="EMBL/GenBank/DDBJ databases">
        <authorList>
            <person name="Woods D.E."/>
            <person name="Nierman W.C."/>
        </authorList>
    </citation>
    <scope>NUCLEOTIDE SEQUENCE [LARGE SCALE GENOMIC DNA]</scope>
    <source>
        <strain evidence="2 3">1710b</strain>
    </source>
</reference>